<evidence type="ECO:0000313" key="1">
    <source>
        <dbReference type="EMBL" id="OAF13347.1"/>
    </source>
</evidence>
<dbReference type="Proteomes" id="UP000076959">
    <property type="component" value="Unassembled WGS sequence"/>
</dbReference>
<name>A0A176Z2A8_9BRAD</name>
<dbReference type="AlphaFoldDB" id="A0A176Z2A8"/>
<gene>
    <name evidence="1" type="ORF">AYJ54_44240</name>
</gene>
<dbReference type="OrthoDB" id="8223945at2"/>
<protein>
    <submittedName>
        <fullName evidence="1">Uncharacterized protein</fullName>
    </submittedName>
</protein>
<accession>A0A176Z2A8</accession>
<sequence>MGIAISDFSTADMLFQLNTRFGPGHPLKEMVVIQKEFRVFSSKYSLKQAFRVLHIVPVDFLERRRWFVFLDLLKKYDSDQKGVSGHDRIRSAYQDNLDSKAPLPVYTTTHLMSKDRRVKVTRGQPIIYEKQSYLVISIPTLPKEDGQAARAAKKKRSRK</sequence>
<comment type="caution">
    <text evidence="1">The sequence shown here is derived from an EMBL/GenBank/DDBJ whole genome shotgun (WGS) entry which is preliminary data.</text>
</comment>
<dbReference type="STRING" id="1505087.AYJ54_44240"/>
<dbReference type="EMBL" id="LUUB01000036">
    <property type="protein sequence ID" value="OAF13347.1"/>
    <property type="molecule type" value="Genomic_DNA"/>
</dbReference>
<reference evidence="1 2" key="1">
    <citation type="submission" date="2016-03" db="EMBL/GenBank/DDBJ databases">
        <title>Draft Genome Sequence of the Strain BR 10245 (Bradyrhizobium sp.) isolated from nodules of Centrolobium paraense.</title>
        <authorList>
            <person name="Simoes-Araujo J.L.Sr."/>
            <person name="Barauna A.C."/>
            <person name="Silva K."/>
            <person name="Zilli J.E."/>
        </authorList>
    </citation>
    <scope>NUCLEOTIDE SEQUENCE [LARGE SCALE GENOMIC DNA]</scope>
    <source>
        <strain evidence="1 2">BR 10245</strain>
    </source>
</reference>
<keyword evidence="2" id="KW-1185">Reference proteome</keyword>
<dbReference type="RefSeq" id="WP_136623535.1">
    <property type="nucleotide sequence ID" value="NZ_LUUB01000036.1"/>
</dbReference>
<proteinExistence type="predicted"/>
<evidence type="ECO:0000313" key="2">
    <source>
        <dbReference type="Proteomes" id="UP000076959"/>
    </source>
</evidence>
<organism evidence="1 2">
    <name type="scientific">Bradyrhizobium centrolobii</name>
    <dbReference type="NCBI Taxonomy" id="1505087"/>
    <lineage>
        <taxon>Bacteria</taxon>
        <taxon>Pseudomonadati</taxon>
        <taxon>Pseudomonadota</taxon>
        <taxon>Alphaproteobacteria</taxon>
        <taxon>Hyphomicrobiales</taxon>
        <taxon>Nitrobacteraceae</taxon>
        <taxon>Bradyrhizobium</taxon>
    </lineage>
</organism>